<feature type="repeat" description="WD" evidence="3">
    <location>
        <begin position="250"/>
        <end position="280"/>
    </location>
</feature>
<gene>
    <name evidence="5" type="ORF">OT_ostta05g03320</name>
</gene>
<dbReference type="InterPro" id="IPR020472">
    <property type="entry name" value="WD40_PAC1"/>
</dbReference>
<proteinExistence type="predicted"/>
<dbReference type="InterPro" id="IPR036322">
    <property type="entry name" value="WD40_repeat_dom_sf"/>
</dbReference>
<dbReference type="SMART" id="SM00320">
    <property type="entry name" value="WD40"/>
    <property type="match status" value="6"/>
</dbReference>
<dbReference type="EMBL" id="CAID01000005">
    <property type="protein sequence ID" value="CEF98055.1"/>
    <property type="molecule type" value="Genomic_DNA"/>
</dbReference>
<name>A0A090M1D9_OSTTA</name>
<evidence type="ECO:0000256" key="3">
    <source>
        <dbReference type="PROSITE-ProRule" id="PRU00221"/>
    </source>
</evidence>
<feature type="repeat" description="WD" evidence="3">
    <location>
        <begin position="290"/>
        <end position="324"/>
    </location>
</feature>
<dbReference type="FunCoup" id="A0A090M1D9">
    <property type="interactions" value="1500"/>
</dbReference>
<dbReference type="KEGG" id="ota:OT_ostta05g03320"/>
<dbReference type="STRING" id="70448.A0A090M1D9"/>
<protein>
    <submittedName>
        <fullName evidence="5">G-protein beta WD-40 repeat</fullName>
    </submittedName>
</protein>
<keyword evidence="2" id="KW-0677">Repeat</keyword>
<dbReference type="OrthoDB" id="408728at2759"/>
<dbReference type="GeneID" id="9835141"/>
<dbReference type="InterPro" id="IPR040324">
    <property type="entry name" value="WDR44/Dgr2"/>
</dbReference>
<reference evidence="6" key="1">
    <citation type="journal article" date="2006" name="Proc. Natl. Acad. Sci. U.S.A.">
        <title>Genome analysis of the smallest free-living eukaryote Ostreococcus tauri unveils many unique features.</title>
        <authorList>
            <person name="Derelle E."/>
            <person name="Ferraz C."/>
            <person name="Rombauts S."/>
            <person name="Rouze P."/>
            <person name="Worden A.Z."/>
            <person name="Robbens S."/>
            <person name="Partensky F."/>
            <person name="Degroeve S."/>
            <person name="Echeynie S."/>
            <person name="Cooke R."/>
            <person name="Saeys Y."/>
            <person name="Wuyts J."/>
            <person name="Jabbari K."/>
            <person name="Bowler C."/>
            <person name="Panaud O."/>
            <person name="Piegu B."/>
            <person name="Ball S.G."/>
            <person name="Ral J.-P."/>
            <person name="Bouget F.-Y."/>
            <person name="Piganeau G."/>
            <person name="De Baets B."/>
            <person name="Picard A."/>
            <person name="Delseny M."/>
            <person name="Demaille J."/>
            <person name="Van de Peer Y."/>
            <person name="Moreau H."/>
        </authorList>
    </citation>
    <scope>NUCLEOTIDE SEQUENCE [LARGE SCALE GENOMIC DNA]</scope>
    <source>
        <strain evidence="6">OTTH 0595 / CCAP 157/2 / RCC745</strain>
    </source>
</reference>
<dbReference type="InterPro" id="IPR015943">
    <property type="entry name" value="WD40/YVTN_repeat-like_dom_sf"/>
</dbReference>
<dbReference type="Pfam" id="PF00400">
    <property type="entry name" value="WD40"/>
    <property type="match status" value="4"/>
</dbReference>
<organism evidence="5 6">
    <name type="scientific">Ostreococcus tauri</name>
    <name type="common">Marine green alga</name>
    <dbReference type="NCBI Taxonomy" id="70448"/>
    <lineage>
        <taxon>Eukaryota</taxon>
        <taxon>Viridiplantae</taxon>
        <taxon>Chlorophyta</taxon>
        <taxon>Mamiellophyceae</taxon>
        <taxon>Mamiellales</taxon>
        <taxon>Bathycoccaceae</taxon>
        <taxon>Ostreococcus</taxon>
    </lineage>
</organism>
<dbReference type="SUPFAM" id="SSF50978">
    <property type="entry name" value="WD40 repeat-like"/>
    <property type="match status" value="1"/>
</dbReference>
<feature type="repeat" description="WD" evidence="3">
    <location>
        <begin position="197"/>
        <end position="229"/>
    </location>
</feature>
<dbReference type="AlphaFoldDB" id="A0A090M1D9"/>
<comment type="caution">
    <text evidence="5">The sequence shown here is derived from an EMBL/GenBank/DDBJ whole genome shotgun (WGS) entry which is preliminary data.</text>
</comment>
<dbReference type="RefSeq" id="XP_022839052.1">
    <property type="nucleotide sequence ID" value="XM_022984308.1"/>
</dbReference>
<evidence type="ECO:0000256" key="2">
    <source>
        <dbReference type="ARBA" id="ARBA00022737"/>
    </source>
</evidence>
<dbReference type="PROSITE" id="PS50082">
    <property type="entry name" value="WD_REPEATS_2"/>
    <property type="match status" value="3"/>
</dbReference>
<feature type="compositionally biased region" description="Low complexity" evidence="4">
    <location>
        <begin position="1"/>
        <end position="15"/>
    </location>
</feature>
<dbReference type="PROSITE" id="PS50294">
    <property type="entry name" value="WD_REPEATS_REGION"/>
    <property type="match status" value="3"/>
</dbReference>
<dbReference type="PANTHER" id="PTHR14221">
    <property type="entry name" value="WD REPEAT DOMAIN 44"/>
    <property type="match status" value="1"/>
</dbReference>
<evidence type="ECO:0000256" key="4">
    <source>
        <dbReference type="SAM" id="MobiDB-lite"/>
    </source>
</evidence>
<reference evidence="5 6" key="2">
    <citation type="journal article" date="2014" name="BMC Genomics">
        <title>An improved genome of the model marine alga Ostreococcus tauri unfolds by assessing Illumina de novo assemblies.</title>
        <authorList>
            <person name="Blanc-Mathieu R."/>
            <person name="Verhelst B."/>
            <person name="Derelle E."/>
            <person name="Rombauts S."/>
            <person name="Bouget F.Y."/>
            <person name="Carre I."/>
            <person name="Chateau A."/>
            <person name="Eyre-Walker A."/>
            <person name="Grimsley N."/>
            <person name="Moreau H."/>
            <person name="Piegu B."/>
            <person name="Rivals E."/>
            <person name="Schackwitz W."/>
            <person name="Van de Peer Y."/>
            <person name="Piganeau G."/>
        </authorList>
    </citation>
    <scope>NUCLEOTIDE SEQUENCE [LARGE SCALE GENOMIC DNA]</scope>
    <source>
        <strain evidence="6">OTTH 0595 / CCAP 157/2 / RCC745</strain>
    </source>
</reference>
<evidence type="ECO:0000313" key="5">
    <source>
        <dbReference type="EMBL" id="CEF98055.1"/>
    </source>
</evidence>
<dbReference type="InterPro" id="IPR001680">
    <property type="entry name" value="WD40_rpt"/>
</dbReference>
<dbReference type="InParanoid" id="A0A090M1D9"/>
<sequence length="541" mass="59953">MSASASASRGEASIAVKEAHTRHRTSSRYMSADFAFETRSSASEHGHGGSDHPSPSGTNESAGGGFHSPLTSPTGLEALERGSEQWNEGSDVESALGDQRKTPLKGCKKNRMDQAGTLRIRDVDTGKEFVMHKAEASALLTAHHATRKIVKDATTGTPLSVDRFVNEVGLPNGKPHVHVHAKGGQKEFKDLRVIQTLNAHEGAIWTLEFSKDGKFLATAGQDRIVRVWKTSLDSKKRGDNLFDDAPVRLYKGHRGDILDLCWSHTDWLLSSSMDKTVRLWYTTMEECLRIFTHQDFVTSISFNPVDDKYFMSGSLDGKIRLWNIPDLKVVDWVDIGEMVTSCTFTPDGTRAFVGTHKGSCHSYGTEGFKFEYSHQIQIKNARSSKGVGRKITGLDVKLFGEEERLLVTSNDSRLRLFDSEAVPPRVLCKFKGHHNQNAQIQATFSSDGEFLISGSEQPDVFIWRANMMGVQGCCAGPTQKQRAYEKFRTEEQHVTVAKFVPDEVRNSRAFPLEQLTGALGRIIVSTGYTGKVHVFENLSAK</sequence>
<accession>A0A090M1D9</accession>
<keyword evidence="1 3" id="KW-0853">WD repeat</keyword>
<dbReference type="PRINTS" id="PR00320">
    <property type="entry name" value="GPROTEINBRPT"/>
</dbReference>
<keyword evidence="6" id="KW-1185">Reference proteome</keyword>
<dbReference type="Proteomes" id="UP000009170">
    <property type="component" value="Unassembled WGS sequence"/>
</dbReference>
<evidence type="ECO:0000313" key="6">
    <source>
        <dbReference type="Proteomes" id="UP000009170"/>
    </source>
</evidence>
<dbReference type="Gene3D" id="2.130.10.10">
    <property type="entry name" value="YVTN repeat-like/Quinoprotein amine dehydrogenase"/>
    <property type="match status" value="1"/>
</dbReference>
<evidence type="ECO:0000256" key="1">
    <source>
        <dbReference type="ARBA" id="ARBA00022574"/>
    </source>
</evidence>
<feature type="region of interest" description="Disordered" evidence="4">
    <location>
        <begin position="1"/>
        <end position="109"/>
    </location>
</feature>
<dbReference type="PANTHER" id="PTHR14221:SF0">
    <property type="entry name" value="WD REPEAT-CONTAINING PROTEIN 44"/>
    <property type="match status" value="1"/>
</dbReference>